<evidence type="ECO:0000256" key="1">
    <source>
        <dbReference type="SAM" id="Phobius"/>
    </source>
</evidence>
<reference evidence="4" key="1">
    <citation type="journal article" date="2019" name="Int. J. Syst. Evol. Microbiol.">
        <title>The Global Catalogue of Microorganisms (GCM) 10K type strain sequencing project: providing services to taxonomists for standard genome sequencing and annotation.</title>
        <authorList>
            <consortium name="The Broad Institute Genomics Platform"/>
            <consortium name="The Broad Institute Genome Sequencing Center for Infectious Disease"/>
            <person name="Wu L."/>
            <person name="Ma J."/>
        </authorList>
    </citation>
    <scope>NUCLEOTIDE SEQUENCE [LARGE SCALE GENOMIC DNA]</scope>
    <source>
        <strain evidence="4">JCM 17738</strain>
    </source>
</reference>
<gene>
    <name evidence="3" type="ORF">GCM10023153_30910</name>
</gene>
<name>A0ABP8K8N8_9MICO</name>
<comment type="caution">
    <text evidence="3">The sequence shown here is derived from an EMBL/GenBank/DDBJ whole genome shotgun (WGS) entry which is preliminary data.</text>
</comment>
<dbReference type="EMBL" id="BAABFX010000045">
    <property type="protein sequence ID" value="GAA4402096.1"/>
    <property type="molecule type" value="Genomic_DNA"/>
</dbReference>
<feature type="transmembrane region" description="Helical" evidence="1">
    <location>
        <begin position="27"/>
        <end position="47"/>
    </location>
</feature>
<organism evidence="3 4">
    <name type="scientific">Ornithinibacter aureus</name>
    <dbReference type="NCBI Taxonomy" id="622664"/>
    <lineage>
        <taxon>Bacteria</taxon>
        <taxon>Bacillati</taxon>
        <taxon>Actinomycetota</taxon>
        <taxon>Actinomycetes</taxon>
        <taxon>Micrococcales</taxon>
        <taxon>Intrasporangiaceae</taxon>
        <taxon>Ornithinibacter</taxon>
    </lineage>
</organism>
<keyword evidence="4" id="KW-1185">Reference proteome</keyword>
<protein>
    <submittedName>
        <fullName evidence="3">VanW family protein</fullName>
    </submittedName>
</protein>
<dbReference type="Proteomes" id="UP001500390">
    <property type="component" value="Unassembled WGS sequence"/>
</dbReference>
<dbReference type="Pfam" id="PF12229">
    <property type="entry name" value="PG_binding_4"/>
    <property type="match status" value="2"/>
</dbReference>
<dbReference type="PANTHER" id="PTHR35788:SF1">
    <property type="entry name" value="EXPORTED PROTEIN"/>
    <property type="match status" value="1"/>
</dbReference>
<accession>A0ABP8K8N8</accession>
<dbReference type="RefSeq" id="WP_159900773.1">
    <property type="nucleotide sequence ID" value="NZ_BAABFX010000045.1"/>
</dbReference>
<dbReference type="InterPro" id="IPR052913">
    <property type="entry name" value="Glycopeptide_resist_protein"/>
</dbReference>
<sequence>MTDLFAHSPSSDAAGGAQPRARRRWPFLVGGALVALVAAYVAAAVVLGDRVPRGTTVAGVEVGGKDVEGARDALTAALADAGTTPVTLTSPVGEVAITPADLGVGVDIDATVTSLVGFSLAPADVWRNLFGGGEENPVVTVDDAVFTTAVDQARSELDAEPVEGSISVAGGKVALKEPTTGSETDVAGTVAAVKRWWPTQSTITVAARSVEPKVSAQELTRVKTEFADVAVSGPVTVKAGEKSFTLTPKAFAPAIVLAADDSGVISPKADLKKLSAIVHAAAKKAGAEVEAKDAVVTFSGSTPKVTPDVPGLALDDASVQTEVWKAITTPTRTATVATKTVAPKFTTAIAKATLPKEKISSFTTYYPAGQPRVTNIKVASRVLNGTYIPPGGQFSMNAILGKRTPDKGYVKAGIISGGRSASAYGGGISQVSTTIFNAAFFSGMELDAWTPHYYYISRYPEGREATISWPDLHNKFTNTTDGGVRMEVIATNSSITVNFWGTKKYDVTATKSDRFDFVQPRKYTDDSPDCIDQSPVPGFKVTVGRIIKEKGKVVKTEKFTTNYRPEDDVTCTNPRPS</sequence>
<dbReference type="PANTHER" id="PTHR35788">
    <property type="entry name" value="EXPORTED PROTEIN-RELATED"/>
    <property type="match status" value="1"/>
</dbReference>
<keyword evidence="1" id="KW-1133">Transmembrane helix</keyword>
<evidence type="ECO:0000313" key="3">
    <source>
        <dbReference type="EMBL" id="GAA4402096.1"/>
    </source>
</evidence>
<feature type="domain" description="YoaR-like putative peptidoglycan binding" evidence="2">
    <location>
        <begin position="264"/>
        <end position="328"/>
    </location>
</feature>
<evidence type="ECO:0000313" key="4">
    <source>
        <dbReference type="Proteomes" id="UP001500390"/>
    </source>
</evidence>
<keyword evidence="1" id="KW-0812">Transmembrane</keyword>
<keyword evidence="1" id="KW-0472">Membrane</keyword>
<feature type="domain" description="YoaR-like putative peptidoglycan binding" evidence="2">
    <location>
        <begin position="97"/>
        <end position="194"/>
    </location>
</feature>
<dbReference type="InterPro" id="IPR007391">
    <property type="entry name" value="Vancomycin_resist_VanW"/>
</dbReference>
<evidence type="ECO:0000259" key="2">
    <source>
        <dbReference type="Pfam" id="PF12229"/>
    </source>
</evidence>
<dbReference type="InterPro" id="IPR022029">
    <property type="entry name" value="YoaR-like_PG-bd"/>
</dbReference>
<dbReference type="Pfam" id="PF04294">
    <property type="entry name" value="VanW"/>
    <property type="match status" value="1"/>
</dbReference>
<proteinExistence type="predicted"/>